<evidence type="ECO:0000313" key="12">
    <source>
        <dbReference type="Proteomes" id="UP000219546"/>
    </source>
</evidence>
<feature type="transmembrane region" description="Helical" evidence="9">
    <location>
        <begin position="72"/>
        <end position="95"/>
    </location>
</feature>
<dbReference type="InterPro" id="IPR051088">
    <property type="entry name" value="PTS_Sugar-EIIC/EIIB"/>
</dbReference>
<evidence type="ECO:0000256" key="5">
    <source>
        <dbReference type="ARBA" id="ARBA00022692"/>
    </source>
</evidence>
<dbReference type="GO" id="GO:0008982">
    <property type="term" value="F:protein-N(PI)-phosphohistidine-sugar phosphotransferase activity"/>
    <property type="evidence" value="ECO:0007669"/>
    <property type="project" value="UniProtKB-UniRule"/>
</dbReference>
<dbReference type="AlphaFoldDB" id="A0A285D5T5"/>
<feature type="transmembrane region" description="Helical" evidence="9">
    <location>
        <begin position="378"/>
        <end position="407"/>
    </location>
</feature>
<dbReference type="Proteomes" id="UP000219546">
    <property type="component" value="Unassembled WGS sequence"/>
</dbReference>
<dbReference type="PANTHER" id="PTHR33989">
    <property type="match status" value="1"/>
</dbReference>
<sequence>MSKFQKFEEKVLPIAGRLGSQRHLAAIRDGFAAILPLIIIGSLAVLINNLPIQFFQDFMINVFGESWKNLGGYIWNGTFAVLSLIICISVSYNLARSYNVDPLAAALVGVGSLIILTPMTEDGGISVQWMSAQGLFVALFVALVGTEIFRKLAQTRLTIKMPAGVPEAVARSFASLIPAMIVLFIFGFIQLVFMDMIGTSLQDSIYKVIQAPFESFAGTLPAVLGIEFTKSFLWFFGLHGSNILEPIIEAAYLPGLQENIELFAQGVSAKDVPNIITKPFMDVFVAMGGTGTGLSLLIAIFIIMKAKNARSLGKMSAPAALFNINEPLIFGLPIVLNPILFIPFILVPLVNVSIAYFATSIGFVPKTVVMVPWTTPPIIGGYLATGGSVTGSILQLVNLAVGALVYLPFLKVLDKQMLTNAAAAAEKQKDSSQQQDIKM</sequence>
<gene>
    <name evidence="11" type="ORF">SAMN05877753_11027</name>
</gene>
<dbReference type="InterPro" id="IPR004501">
    <property type="entry name" value="PTS_EIIC_3"/>
</dbReference>
<organism evidence="11 12">
    <name type="scientific">Bacillus oleivorans</name>
    <dbReference type="NCBI Taxonomy" id="1448271"/>
    <lineage>
        <taxon>Bacteria</taxon>
        <taxon>Bacillati</taxon>
        <taxon>Bacillota</taxon>
        <taxon>Bacilli</taxon>
        <taxon>Bacillales</taxon>
        <taxon>Bacillaceae</taxon>
        <taxon>Bacillus</taxon>
    </lineage>
</organism>
<feature type="transmembrane region" description="Helical" evidence="9">
    <location>
        <begin position="283"/>
        <end position="306"/>
    </location>
</feature>
<dbReference type="NCBIfam" id="TIGR00410">
    <property type="entry name" value="lacE"/>
    <property type="match status" value="1"/>
</dbReference>
<feature type="transmembrane region" description="Helical" evidence="9">
    <location>
        <begin position="327"/>
        <end position="358"/>
    </location>
</feature>
<dbReference type="PROSITE" id="PS51105">
    <property type="entry name" value="PTS_EIIC_TYPE_3"/>
    <property type="match status" value="1"/>
</dbReference>
<evidence type="ECO:0000256" key="3">
    <source>
        <dbReference type="ARBA" id="ARBA00022475"/>
    </source>
</evidence>
<evidence type="ECO:0000256" key="1">
    <source>
        <dbReference type="ARBA" id="ARBA00004651"/>
    </source>
</evidence>
<feature type="transmembrane region" description="Helical" evidence="9">
    <location>
        <begin position="173"/>
        <end position="193"/>
    </location>
</feature>
<dbReference type="PANTHER" id="PTHR33989:SF4">
    <property type="entry name" value="PTS SYSTEM N,N'-DIACETYLCHITOBIOSE-SPECIFIC EIIC COMPONENT"/>
    <property type="match status" value="1"/>
</dbReference>
<comment type="function">
    <text evidence="8">The phosphoenolpyruvate-dependent sugar phosphotransferase system (PTS), a major carbohydrate active -transport system, catalyzes the phosphorylation of incoming sugar substrates concomitant with their translocation across the cell membrane.</text>
</comment>
<accession>A0A285D5T5</accession>
<dbReference type="InterPro" id="IPR004796">
    <property type="entry name" value="PTS_IIC_cello"/>
</dbReference>
<evidence type="ECO:0000259" key="10">
    <source>
        <dbReference type="PROSITE" id="PS51105"/>
    </source>
</evidence>
<reference evidence="11 12" key="1">
    <citation type="submission" date="2017-08" db="EMBL/GenBank/DDBJ databases">
        <authorList>
            <person name="de Groot N.N."/>
        </authorList>
    </citation>
    <scope>NUCLEOTIDE SEQUENCE [LARGE SCALE GENOMIC DNA]</scope>
    <source>
        <strain evidence="11 12">JC228</strain>
    </source>
</reference>
<keyword evidence="6 9" id="KW-1133">Transmembrane helix</keyword>
<feature type="transmembrane region" description="Helical" evidence="9">
    <location>
        <begin position="102"/>
        <end position="120"/>
    </location>
</feature>
<keyword evidence="5 9" id="KW-0812">Transmembrane</keyword>
<evidence type="ECO:0000256" key="4">
    <source>
        <dbReference type="ARBA" id="ARBA00022597"/>
    </source>
</evidence>
<evidence type="ECO:0000256" key="2">
    <source>
        <dbReference type="ARBA" id="ARBA00022448"/>
    </source>
</evidence>
<evidence type="ECO:0000256" key="8">
    <source>
        <dbReference type="PIRNR" id="PIRNR006351"/>
    </source>
</evidence>
<protein>
    <recommendedName>
        <fullName evidence="8">Permease IIC component</fullName>
    </recommendedName>
</protein>
<feature type="transmembrane region" description="Helical" evidence="9">
    <location>
        <begin position="132"/>
        <end position="152"/>
    </location>
</feature>
<dbReference type="GO" id="GO:0009401">
    <property type="term" value="P:phosphoenolpyruvate-dependent sugar phosphotransferase system"/>
    <property type="evidence" value="ECO:0007669"/>
    <property type="project" value="InterPro"/>
</dbReference>
<evidence type="ECO:0000256" key="6">
    <source>
        <dbReference type="ARBA" id="ARBA00022989"/>
    </source>
</evidence>
<dbReference type="InterPro" id="IPR003352">
    <property type="entry name" value="PTS_EIIC"/>
</dbReference>
<comment type="subcellular location">
    <subcellularLocation>
        <location evidence="1">Cell membrane</location>
        <topology evidence="1">Multi-pass membrane protein</topology>
    </subcellularLocation>
</comment>
<dbReference type="Pfam" id="PF02378">
    <property type="entry name" value="PTS_EIIC"/>
    <property type="match status" value="1"/>
</dbReference>
<keyword evidence="4 8" id="KW-0762">Sugar transport</keyword>
<evidence type="ECO:0000313" key="11">
    <source>
        <dbReference type="EMBL" id="SNX74706.1"/>
    </source>
</evidence>
<dbReference type="RefSeq" id="WP_097160080.1">
    <property type="nucleotide sequence ID" value="NZ_JBEPMQ010000011.1"/>
</dbReference>
<dbReference type="EMBL" id="OAOP01000010">
    <property type="protein sequence ID" value="SNX74706.1"/>
    <property type="molecule type" value="Genomic_DNA"/>
</dbReference>
<name>A0A285D5T5_9BACI</name>
<keyword evidence="7 8" id="KW-0472">Membrane</keyword>
<feature type="transmembrane region" description="Helical" evidence="9">
    <location>
        <begin position="31"/>
        <end position="52"/>
    </location>
</feature>
<evidence type="ECO:0000256" key="9">
    <source>
        <dbReference type="SAM" id="Phobius"/>
    </source>
</evidence>
<dbReference type="OrthoDB" id="1641940at2"/>
<dbReference type="GO" id="GO:0005886">
    <property type="term" value="C:plasma membrane"/>
    <property type="evidence" value="ECO:0007669"/>
    <property type="project" value="UniProtKB-SubCell"/>
</dbReference>
<keyword evidence="2 8" id="KW-0813">Transport</keyword>
<feature type="domain" description="PTS EIIC type-3" evidence="10">
    <location>
        <begin position="7"/>
        <end position="409"/>
    </location>
</feature>
<keyword evidence="12" id="KW-1185">Reference proteome</keyword>
<dbReference type="PIRSF" id="PIRSF006351">
    <property type="entry name" value="PTS_EIIC-Cellobiose"/>
    <property type="match status" value="1"/>
</dbReference>
<proteinExistence type="predicted"/>
<keyword evidence="3 8" id="KW-1003">Cell membrane</keyword>
<evidence type="ECO:0000256" key="7">
    <source>
        <dbReference type="ARBA" id="ARBA00023136"/>
    </source>
</evidence>
<dbReference type="GO" id="GO:1901264">
    <property type="term" value="P:carbohydrate derivative transport"/>
    <property type="evidence" value="ECO:0007669"/>
    <property type="project" value="TreeGrafter"/>
</dbReference>